<feature type="region of interest" description="Disordered" evidence="1">
    <location>
        <begin position="124"/>
        <end position="162"/>
    </location>
</feature>
<comment type="caution">
    <text evidence="2">The sequence shown here is derived from an EMBL/GenBank/DDBJ whole genome shotgun (WGS) entry which is preliminary data.</text>
</comment>
<name>A0AAD7I6A0_9AGAR</name>
<evidence type="ECO:0000313" key="3">
    <source>
        <dbReference type="Proteomes" id="UP001215280"/>
    </source>
</evidence>
<evidence type="ECO:0000256" key="1">
    <source>
        <dbReference type="SAM" id="MobiDB-lite"/>
    </source>
</evidence>
<gene>
    <name evidence="2" type="ORF">DFH07DRAFT_966978</name>
</gene>
<accession>A0AAD7I6A0</accession>
<keyword evidence="3" id="KW-1185">Reference proteome</keyword>
<organism evidence="2 3">
    <name type="scientific">Mycena maculata</name>
    <dbReference type="NCBI Taxonomy" id="230809"/>
    <lineage>
        <taxon>Eukaryota</taxon>
        <taxon>Fungi</taxon>
        <taxon>Dikarya</taxon>
        <taxon>Basidiomycota</taxon>
        <taxon>Agaricomycotina</taxon>
        <taxon>Agaricomycetes</taxon>
        <taxon>Agaricomycetidae</taxon>
        <taxon>Agaricales</taxon>
        <taxon>Marasmiineae</taxon>
        <taxon>Mycenaceae</taxon>
        <taxon>Mycena</taxon>
    </lineage>
</organism>
<feature type="compositionally biased region" description="Basic and acidic residues" evidence="1">
    <location>
        <begin position="150"/>
        <end position="162"/>
    </location>
</feature>
<reference evidence="2" key="1">
    <citation type="submission" date="2023-03" db="EMBL/GenBank/DDBJ databases">
        <title>Massive genome expansion in bonnet fungi (Mycena s.s.) driven by repeated elements and novel gene families across ecological guilds.</title>
        <authorList>
            <consortium name="Lawrence Berkeley National Laboratory"/>
            <person name="Harder C.B."/>
            <person name="Miyauchi S."/>
            <person name="Viragh M."/>
            <person name="Kuo A."/>
            <person name="Thoen E."/>
            <person name="Andreopoulos B."/>
            <person name="Lu D."/>
            <person name="Skrede I."/>
            <person name="Drula E."/>
            <person name="Henrissat B."/>
            <person name="Morin E."/>
            <person name="Kohler A."/>
            <person name="Barry K."/>
            <person name="LaButti K."/>
            <person name="Morin E."/>
            <person name="Salamov A."/>
            <person name="Lipzen A."/>
            <person name="Mereny Z."/>
            <person name="Hegedus B."/>
            <person name="Baldrian P."/>
            <person name="Stursova M."/>
            <person name="Weitz H."/>
            <person name="Taylor A."/>
            <person name="Grigoriev I.V."/>
            <person name="Nagy L.G."/>
            <person name="Martin F."/>
            <person name="Kauserud H."/>
        </authorList>
    </citation>
    <scope>NUCLEOTIDE SEQUENCE</scope>
    <source>
        <strain evidence="2">CBHHK188m</strain>
    </source>
</reference>
<dbReference type="AlphaFoldDB" id="A0AAD7I6A0"/>
<evidence type="ECO:0000313" key="2">
    <source>
        <dbReference type="EMBL" id="KAJ7736018.1"/>
    </source>
</evidence>
<sequence length="237" mass="25985">MSSRPMDPLLNLQSARRRCAGITKYHVGLTVVVAGVEEVRGPISPTRGVTAARGRRRAQGCGLRGRMTPAEAGAHARPLMRPRRCWGSELGLGSSRGRASDGWGSVAGAGGECCRRRSIGQRLPKQPYLKQTRARSCTSHGRGGHDEDEGNIRIDPEKQDTHHIRATRRPECLRVIEVCTPPPLALNYWSPPPPQALFAKAASPARGTTERAEIYKHEAYVKADKLDLGRHDKYSVN</sequence>
<proteinExistence type="predicted"/>
<protein>
    <submittedName>
        <fullName evidence="2">Uncharacterized protein</fullName>
    </submittedName>
</protein>
<dbReference type="Proteomes" id="UP001215280">
    <property type="component" value="Unassembled WGS sequence"/>
</dbReference>
<dbReference type="EMBL" id="JARJLG010000151">
    <property type="protein sequence ID" value="KAJ7736018.1"/>
    <property type="molecule type" value="Genomic_DNA"/>
</dbReference>